<dbReference type="Pfam" id="PF12848">
    <property type="entry name" value="ABC_tran_Xtn"/>
    <property type="match status" value="1"/>
</dbReference>
<dbReference type="PROSITE" id="PS00211">
    <property type="entry name" value="ABC_TRANSPORTER_1"/>
    <property type="match status" value="1"/>
</dbReference>
<dbReference type="InterPro" id="IPR017871">
    <property type="entry name" value="ABC_transporter-like_CS"/>
</dbReference>
<dbReference type="InterPro" id="IPR027417">
    <property type="entry name" value="P-loop_NTPase"/>
</dbReference>
<dbReference type="InterPro" id="IPR003593">
    <property type="entry name" value="AAA+_ATPase"/>
</dbReference>
<dbReference type="eggNOG" id="COG0488">
    <property type="taxonomic scope" value="Bacteria"/>
</dbReference>
<evidence type="ECO:0000313" key="6">
    <source>
        <dbReference type="EMBL" id="CDF58790.1"/>
    </source>
</evidence>
<dbReference type="AlphaFoldDB" id="R7RU32"/>
<protein>
    <submittedName>
        <fullName evidence="6">COG0488: ATPase components of ABC transporters with duplicated ATPase domains</fullName>
    </submittedName>
</protein>
<feature type="domain" description="ABC transporter" evidence="5">
    <location>
        <begin position="330"/>
        <end position="543"/>
    </location>
</feature>
<keyword evidence="3" id="KW-0067">ATP-binding</keyword>
<dbReference type="OrthoDB" id="9801441at2"/>
<dbReference type="Pfam" id="PF16326">
    <property type="entry name" value="ABC_tran_CTD"/>
    <property type="match status" value="1"/>
</dbReference>
<dbReference type="InterPro" id="IPR032781">
    <property type="entry name" value="ABC_tran_Xtn"/>
</dbReference>
<proteinExistence type="predicted"/>
<dbReference type="HOGENOM" id="CLU_000604_36_0_9"/>
<dbReference type="Pfam" id="PF00005">
    <property type="entry name" value="ABC_tran"/>
    <property type="match status" value="2"/>
</dbReference>
<dbReference type="PANTHER" id="PTHR42855:SF2">
    <property type="entry name" value="DRUG RESISTANCE ABC TRANSPORTER,ATP-BINDING PROTEIN"/>
    <property type="match status" value="1"/>
</dbReference>
<feature type="coiled-coil region" evidence="4">
    <location>
        <begin position="544"/>
        <end position="595"/>
    </location>
</feature>
<dbReference type="InterPro" id="IPR003439">
    <property type="entry name" value="ABC_transporter-like_ATP-bd"/>
</dbReference>
<dbReference type="RefSeq" id="WP_018663536.1">
    <property type="nucleotide sequence ID" value="NZ_HF952018.1"/>
</dbReference>
<comment type="caution">
    <text evidence="6">The sequence shown here is derived from an EMBL/GenBank/DDBJ whole genome shotgun (WGS) entry which is preliminary data.</text>
</comment>
<reference evidence="6" key="1">
    <citation type="submission" date="2013-03" db="EMBL/GenBank/DDBJ databases">
        <title>Draft genome sequence of the hydrogen-ethanol-producing anaerobic alkalithermophilic Caloramator celere.</title>
        <authorList>
            <person name="Ciranna A."/>
            <person name="Larjo A."/>
            <person name="Kivisto A."/>
            <person name="Santala V."/>
            <person name="Roos C."/>
            <person name="Karp M."/>
        </authorList>
    </citation>
    <scope>NUCLEOTIDE SEQUENCE [LARGE SCALE GENOMIC DNA]</scope>
    <source>
        <strain evidence="6">DSM 8682</strain>
    </source>
</reference>
<dbReference type="EMBL" id="CAVN010000100">
    <property type="protein sequence ID" value="CDF58790.1"/>
    <property type="molecule type" value="Genomic_DNA"/>
</dbReference>
<name>R7RU32_9CLOT</name>
<dbReference type="InterPro" id="IPR037118">
    <property type="entry name" value="Val-tRNA_synth_C_sf"/>
</dbReference>
<feature type="coiled-coil region" evidence="4">
    <location>
        <begin position="251"/>
        <end position="303"/>
    </location>
</feature>
<dbReference type="FunFam" id="3.40.50.300:FF:000011">
    <property type="entry name" value="Putative ABC transporter ATP-binding component"/>
    <property type="match status" value="1"/>
</dbReference>
<dbReference type="GO" id="GO:0005524">
    <property type="term" value="F:ATP binding"/>
    <property type="evidence" value="ECO:0007669"/>
    <property type="project" value="UniProtKB-KW"/>
</dbReference>
<gene>
    <name evidence="6" type="ORF">TCEL_01009</name>
</gene>
<dbReference type="SUPFAM" id="SSF52540">
    <property type="entry name" value="P-loop containing nucleoside triphosphate hydrolases"/>
    <property type="match status" value="2"/>
</dbReference>
<keyword evidence="2" id="KW-0547">Nucleotide-binding</keyword>
<dbReference type="FunFam" id="3.40.50.300:FF:000309">
    <property type="entry name" value="ABC transporter ATP-binding protein"/>
    <property type="match status" value="1"/>
</dbReference>
<dbReference type="GO" id="GO:0003677">
    <property type="term" value="F:DNA binding"/>
    <property type="evidence" value="ECO:0007669"/>
    <property type="project" value="InterPro"/>
</dbReference>
<feature type="domain" description="ABC transporter" evidence="5">
    <location>
        <begin position="4"/>
        <end position="258"/>
    </location>
</feature>
<dbReference type="PANTHER" id="PTHR42855">
    <property type="entry name" value="ABC TRANSPORTER ATP-BINDING SUBUNIT"/>
    <property type="match status" value="1"/>
</dbReference>
<evidence type="ECO:0000313" key="7">
    <source>
        <dbReference type="Proteomes" id="UP000014923"/>
    </source>
</evidence>
<keyword evidence="4" id="KW-0175">Coiled coil</keyword>
<sequence length="638" mass="74261">MAVLYINNIKKSYGTDVVLDDVNLIINEGDKIGFVGRNGAGKTTLFKIIAGTLKQDEGEIILQKGKSLGYLSQNLDIDEDLTAFEEVMKVFSDVKQLEIRMREIEMELSNPNSDHEKLLKEYGRLQTEFEHRNGYSCESFAKGVLIGLGLLEEEVNKKLCYLSGGQKTRVALAKLLLKNPDVLLLDEPTNHLDLGGIAFLENFLKEYKGTVLIISHDRYFLDVITNRTVEVINGKVEDYSGNYSYFIKERKNRKEQRVKEYELKQKEIKRLEEMIERFRSFNREKSIKQAESKEKMLLRLEETLGEKPVVYEENVKISFDTKIKSGNDVLYIEGLSKAYGEKTLFNNINLMIRRGEKVALIGENGRGKSTLLKIIKGEVEADSGYIRLGRNVEIGYYDQEQKDLNPEKTILDEVWDEFPQKTVREIRNALAAFLFKGDDVFKQIKDLSGGEKCRLNLLKLMLKKSNFLLLDEPTNHLDILTREELEDALLEYDGTIFVISHDRYFLNKVVQRICELEENNIVEYLGNYDYYVAKKNASEEDIVINEEGKTKTQIEKEKKKLREQREKIKNIKNEIKKVEKEIEEKEIAISELEEELCREEVYTNPERAKEVNQRIIELKQELDECYEYWEQLNIMLEE</sequence>
<evidence type="ECO:0000256" key="2">
    <source>
        <dbReference type="ARBA" id="ARBA00022741"/>
    </source>
</evidence>
<evidence type="ECO:0000256" key="1">
    <source>
        <dbReference type="ARBA" id="ARBA00022737"/>
    </source>
</evidence>
<keyword evidence="1" id="KW-0677">Repeat</keyword>
<organism evidence="6 7">
    <name type="scientific">Thermobrachium celere DSM 8682</name>
    <dbReference type="NCBI Taxonomy" id="941824"/>
    <lineage>
        <taxon>Bacteria</taxon>
        <taxon>Bacillati</taxon>
        <taxon>Bacillota</taxon>
        <taxon>Clostridia</taxon>
        <taxon>Eubacteriales</taxon>
        <taxon>Clostridiaceae</taxon>
        <taxon>Thermobrachium</taxon>
    </lineage>
</organism>
<evidence type="ECO:0000259" key="5">
    <source>
        <dbReference type="PROSITE" id="PS50893"/>
    </source>
</evidence>
<dbReference type="SMART" id="SM00382">
    <property type="entry name" value="AAA"/>
    <property type="match status" value="2"/>
</dbReference>
<accession>R7RU32</accession>
<dbReference type="GO" id="GO:0016887">
    <property type="term" value="F:ATP hydrolysis activity"/>
    <property type="evidence" value="ECO:0007669"/>
    <property type="project" value="InterPro"/>
</dbReference>
<dbReference type="Proteomes" id="UP000014923">
    <property type="component" value="Unassembled WGS sequence"/>
</dbReference>
<evidence type="ECO:0000256" key="3">
    <source>
        <dbReference type="ARBA" id="ARBA00022840"/>
    </source>
</evidence>
<dbReference type="PROSITE" id="PS50893">
    <property type="entry name" value="ABC_TRANSPORTER_2"/>
    <property type="match status" value="2"/>
</dbReference>
<dbReference type="Gene3D" id="3.40.50.300">
    <property type="entry name" value="P-loop containing nucleotide triphosphate hydrolases"/>
    <property type="match status" value="2"/>
</dbReference>
<dbReference type="CDD" id="cd03221">
    <property type="entry name" value="ABCF_EF-3"/>
    <property type="match status" value="2"/>
</dbReference>
<dbReference type="InterPro" id="IPR051309">
    <property type="entry name" value="ABCF_ATPase"/>
</dbReference>
<dbReference type="NCBIfam" id="NF000355">
    <property type="entry name" value="ribo_prot_ABC_F"/>
    <property type="match status" value="1"/>
</dbReference>
<dbReference type="Gene3D" id="1.10.287.380">
    <property type="entry name" value="Valyl-tRNA synthetase, C-terminal domain"/>
    <property type="match status" value="1"/>
</dbReference>
<evidence type="ECO:0000256" key="4">
    <source>
        <dbReference type="SAM" id="Coils"/>
    </source>
</evidence>
<keyword evidence="7" id="KW-1185">Reference proteome</keyword>
<dbReference type="InterPro" id="IPR032524">
    <property type="entry name" value="ABC_tran_C"/>
</dbReference>